<comment type="similarity">
    <text evidence="1">Belongs to the membrane fusion protein (MFP) (TC 8.A.1) family.</text>
</comment>
<dbReference type="AlphaFoldDB" id="A0A7S7SMV1"/>
<accession>A0A7S7SMV1</accession>
<gene>
    <name evidence="5" type="ORF">IRI77_05575</name>
</gene>
<keyword evidence="6" id="KW-1185">Reference proteome</keyword>
<dbReference type="PANTHER" id="PTHR30469:SF38">
    <property type="entry name" value="HLYD FAMILY SECRETION PROTEIN"/>
    <property type="match status" value="1"/>
</dbReference>
<dbReference type="Proteomes" id="UP000593892">
    <property type="component" value="Chromosome"/>
</dbReference>
<dbReference type="Gene3D" id="2.40.420.20">
    <property type="match status" value="1"/>
</dbReference>
<dbReference type="GO" id="GO:1990281">
    <property type="term" value="C:efflux pump complex"/>
    <property type="evidence" value="ECO:0007669"/>
    <property type="project" value="TreeGrafter"/>
</dbReference>
<dbReference type="NCBIfam" id="TIGR01730">
    <property type="entry name" value="RND_mfp"/>
    <property type="match status" value="1"/>
</dbReference>
<dbReference type="Gene3D" id="1.10.287.470">
    <property type="entry name" value="Helix hairpin bin"/>
    <property type="match status" value="1"/>
</dbReference>
<feature type="domain" description="CzcB-like barrel-sandwich hybrid" evidence="3">
    <location>
        <begin position="66"/>
        <end position="221"/>
    </location>
</feature>
<dbReference type="Gene3D" id="2.40.50.100">
    <property type="match status" value="1"/>
</dbReference>
<feature type="domain" description="CusB-like beta-barrel" evidence="2">
    <location>
        <begin position="240"/>
        <end position="311"/>
    </location>
</feature>
<sequence>MFCSNPTKLAALGLAALWLTGCGGDKPAAKKADDTPAVKVSVIRTAQEAMPDEYVATGTVKARTTSVLSARVMGYIRELKPQAGDTVKAGQVVAVIEAKEIETSVRQAEAAREEARGAIPEVDNAIAAAKAQLDLAASTLGRMKSLFDQKSITPQEFDEVSARHRMAQANYEMAKAKRIQLDQKIKQAGEAVAQASVMRGYTEVTAPFNGIVIERKAEPGMLAAPGMPLLVVEQAGSYRLEASVEEARLATIRPGLAVKVDLESMDHPLDARVEEIVPAMDPASRSFTVKIGLARAGTLRSGMFGRARFAQGSKQALTIPVMALMEQGQVQRVFVVDNGIARGRLITTGARTEGRVEVLSGLQPGEAVVSPAPTNLADGGKVEVRP</sequence>
<feature type="domain" description="YknX-like C-terminal permuted SH3-like" evidence="4">
    <location>
        <begin position="316"/>
        <end position="384"/>
    </location>
</feature>
<dbReference type="InterPro" id="IPR058647">
    <property type="entry name" value="BSH_CzcB-like"/>
</dbReference>
<dbReference type="Pfam" id="PF25989">
    <property type="entry name" value="YknX_C"/>
    <property type="match status" value="1"/>
</dbReference>
<proteinExistence type="inferred from homology"/>
<evidence type="ECO:0000259" key="2">
    <source>
        <dbReference type="Pfam" id="PF25954"/>
    </source>
</evidence>
<evidence type="ECO:0000259" key="3">
    <source>
        <dbReference type="Pfam" id="PF25973"/>
    </source>
</evidence>
<organism evidence="5 6">
    <name type="scientific">Paludibaculum fermentans</name>
    <dbReference type="NCBI Taxonomy" id="1473598"/>
    <lineage>
        <taxon>Bacteria</taxon>
        <taxon>Pseudomonadati</taxon>
        <taxon>Acidobacteriota</taxon>
        <taxon>Terriglobia</taxon>
        <taxon>Bryobacterales</taxon>
        <taxon>Bryobacteraceae</taxon>
        <taxon>Paludibaculum</taxon>
    </lineage>
</organism>
<dbReference type="InterPro" id="IPR006143">
    <property type="entry name" value="RND_pump_MFP"/>
</dbReference>
<dbReference type="GO" id="GO:0015562">
    <property type="term" value="F:efflux transmembrane transporter activity"/>
    <property type="evidence" value="ECO:0007669"/>
    <property type="project" value="TreeGrafter"/>
</dbReference>
<evidence type="ECO:0000259" key="4">
    <source>
        <dbReference type="Pfam" id="PF25989"/>
    </source>
</evidence>
<dbReference type="EMBL" id="CP063849">
    <property type="protein sequence ID" value="QOY89425.1"/>
    <property type="molecule type" value="Genomic_DNA"/>
</dbReference>
<dbReference type="KEGG" id="pfer:IRI77_05575"/>
<dbReference type="Pfam" id="PF25954">
    <property type="entry name" value="Beta-barrel_RND_2"/>
    <property type="match status" value="1"/>
</dbReference>
<evidence type="ECO:0000256" key="1">
    <source>
        <dbReference type="ARBA" id="ARBA00009477"/>
    </source>
</evidence>
<dbReference type="SUPFAM" id="SSF111369">
    <property type="entry name" value="HlyD-like secretion proteins"/>
    <property type="match status" value="1"/>
</dbReference>
<dbReference type="RefSeq" id="WP_194451087.1">
    <property type="nucleotide sequence ID" value="NZ_CP063849.1"/>
</dbReference>
<evidence type="ECO:0000313" key="6">
    <source>
        <dbReference type="Proteomes" id="UP000593892"/>
    </source>
</evidence>
<dbReference type="InterPro" id="IPR058637">
    <property type="entry name" value="YknX-like_C"/>
</dbReference>
<evidence type="ECO:0000313" key="5">
    <source>
        <dbReference type="EMBL" id="QOY89425.1"/>
    </source>
</evidence>
<name>A0A7S7SMV1_PALFE</name>
<protein>
    <submittedName>
        <fullName evidence="5">Efflux RND transporter periplasmic adaptor subunit</fullName>
    </submittedName>
</protein>
<dbReference type="InterPro" id="IPR058792">
    <property type="entry name" value="Beta-barrel_RND_2"/>
</dbReference>
<reference evidence="5 6" key="1">
    <citation type="submission" date="2020-10" db="EMBL/GenBank/DDBJ databases">
        <title>Complete genome sequence of Paludibaculum fermentans P105T, a facultatively anaerobic acidobacterium capable of dissimilatory Fe(III) reduction.</title>
        <authorList>
            <person name="Dedysh S.N."/>
            <person name="Beletsky A.V."/>
            <person name="Kulichevskaya I.S."/>
            <person name="Mardanov A.V."/>
            <person name="Ravin N.V."/>
        </authorList>
    </citation>
    <scope>NUCLEOTIDE SEQUENCE [LARGE SCALE GENOMIC DNA]</scope>
    <source>
        <strain evidence="5 6">P105</strain>
    </source>
</reference>
<dbReference type="Gene3D" id="2.40.30.170">
    <property type="match status" value="1"/>
</dbReference>
<dbReference type="Pfam" id="PF25973">
    <property type="entry name" value="BSH_CzcB"/>
    <property type="match status" value="1"/>
</dbReference>
<dbReference type="PANTHER" id="PTHR30469">
    <property type="entry name" value="MULTIDRUG RESISTANCE PROTEIN MDTA"/>
    <property type="match status" value="1"/>
</dbReference>